<evidence type="ECO:0000256" key="3">
    <source>
        <dbReference type="ARBA" id="ARBA00003976"/>
    </source>
</evidence>
<dbReference type="InterPro" id="IPR018957">
    <property type="entry name" value="Znf_C3HC4_RING-type"/>
</dbReference>
<dbReference type="Gene3D" id="3.30.420.10">
    <property type="entry name" value="Ribonuclease H-like superfamily/Ribonuclease H"/>
    <property type="match status" value="1"/>
</dbReference>
<dbReference type="FunFam" id="1.20.120.1750:FF:000019">
    <property type="entry name" value="RBR-type E3 ubiquitin transferase"/>
    <property type="match status" value="1"/>
</dbReference>
<comment type="caution">
    <text evidence="15">The sequence shown here is derived from an EMBL/GenBank/DDBJ whole genome shotgun (WGS) entry which is preliminary data.</text>
</comment>
<feature type="domain" description="RING-type" evidence="14">
    <location>
        <begin position="267"/>
        <end position="484"/>
    </location>
</feature>
<dbReference type="PROSITE" id="PS51873">
    <property type="entry name" value="TRIAD"/>
    <property type="match status" value="1"/>
</dbReference>
<dbReference type="InterPro" id="IPR002867">
    <property type="entry name" value="IBR_dom"/>
</dbReference>
<dbReference type="Proteomes" id="UP000231279">
    <property type="component" value="Unassembled WGS sequence"/>
</dbReference>
<dbReference type="SMART" id="SM00184">
    <property type="entry name" value="RING"/>
    <property type="match status" value="2"/>
</dbReference>
<dbReference type="InterPro" id="IPR013083">
    <property type="entry name" value="Znf_RING/FYVE/PHD"/>
</dbReference>
<keyword evidence="7" id="KW-0479">Metal-binding</keyword>
<dbReference type="InterPro" id="IPR001841">
    <property type="entry name" value="Znf_RING"/>
</dbReference>
<dbReference type="GO" id="GO:0016567">
    <property type="term" value="P:protein ubiquitination"/>
    <property type="evidence" value="ECO:0007669"/>
    <property type="project" value="UniProtKB-UniPathway"/>
</dbReference>
<dbReference type="STRING" id="429701.A0A2G9GB92"/>
<dbReference type="PROSITE" id="PS00518">
    <property type="entry name" value="ZF_RING_1"/>
    <property type="match status" value="1"/>
</dbReference>
<keyword evidence="15" id="KW-0436">Ligase</keyword>
<keyword evidence="8" id="KW-0677">Repeat</keyword>
<comment type="similarity">
    <text evidence="4">Belongs to the RBR family. Ariadne subfamily.</text>
</comment>
<accession>A0A2G9GB92</accession>
<dbReference type="AlphaFoldDB" id="A0A2G9GB92"/>
<dbReference type="GO" id="GO:0016874">
    <property type="term" value="F:ligase activity"/>
    <property type="evidence" value="ECO:0007669"/>
    <property type="project" value="UniProtKB-KW"/>
</dbReference>
<feature type="domain" description="RING-type" evidence="13">
    <location>
        <begin position="439"/>
        <end position="482"/>
    </location>
</feature>
<name>A0A2G9GB92_9LAMI</name>
<keyword evidence="9 12" id="KW-0863">Zinc-finger</keyword>
<dbReference type="GO" id="GO:0003676">
    <property type="term" value="F:nucleic acid binding"/>
    <property type="evidence" value="ECO:0007669"/>
    <property type="project" value="InterPro"/>
</dbReference>
<evidence type="ECO:0000256" key="12">
    <source>
        <dbReference type="PROSITE-ProRule" id="PRU00175"/>
    </source>
</evidence>
<evidence type="ECO:0000256" key="11">
    <source>
        <dbReference type="ARBA" id="ARBA00022833"/>
    </source>
</evidence>
<dbReference type="Pfam" id="PF13456">
    <property type="entry name" value="RVT_3"/>
    <property type="match status" value="1"/>
</dbReference>
<dbReference type="Gene3D" id="3.30.40.10">
    <property type="entry name" value="Zinc/RING finger domain, C3HC4 (zinc finger)"/>
    <property type="match status" value="1"/>
</dbReference>
<comment type="function">
    <text evidence="3">Might act as an E3 ubiquitin-protein ligase, or as part of E3 complex, which accepts ubiquitin from specific E2 ubiquitin-conjugating enzymes and then transfers it to substrates.</text>
</comment>
<dbReference type="Gene3D" id="1.20.120.1750">
    <property type="match status" value="1"/>
</dbReference>
<dbReference type="EMBL" id="NKXS01005898">
    <property type="protein sequence ID" value="PIN02492.1"/>
    <property type="molecule type" value="Genomic_DNA"/>
</dbReference>
<comment type="catalytic activity">
    <reaction evidence="1">
        <text>[E2 ubiquitin-conjugating enzyme]-S-ubiquitinyl-L-cysteine + [acceptor protein]-L-lysine = [E2 ubiquitin-conjugating enzyme]-L-cysteine + [acceptor protein]-N(6)-ubiquitinyl-L-lysine.</text>
        <dbReference type="EC" id="2.3.2.31"/>
    </reaction>
</comment>
<dbReference type="PROSITE" id="PS50089">
    <property type="entry name" value="ZF_RING_2"/>
    <property type="match status" value="2"/>
</dbReference>
<dbReference type="CDD" id="cd22584">
    <property type="entry name" value="Rcat_RBR_unk"/>
    <property type="match status" value="1"/>
</dbReference>
<dbReference type="Pfam" id="PF00097">
    <property type="entry name" value="zf-C3HC4"/>
    <property type="match status" value="1"/>
</dbReference>
<evidence type="ECO:0000256" key="10">
    <source>
        <dbReference type="ARBA" id="ARBA00022786"/>
    </source>
</evidence>
<dbReference type="PANTHER" id="PTHR11685">
    <property type="entry name" value="RBR FAMILY RING FINGER AND IBR DOMAIN-CONTAINING"/>
    <property type="match status" value="1"/>
</dbReference>
<feature type="domain" description="RING-type" evidence="13">
    <location>
        <begin position="271"/>
        <end position="315"/>
    </location>
</feature>
<evidence type="ECO:0000256" key="9">
    <source>
        <dbReference type="ARBA" id="ARBA00022771"/>
    </source>
</evidence>
<dbReference type="GO" id="GO:0008270">
    <property type="term" value="F:zinc ion binding"/>
    <property type="evidence" value="ECO:0007669"/>
    <property type="project" value="UniProtKB-KW"/>
</dbReference>
<keyword evidence="6" id="KW-0808">Transferase</keyword>
<evidence type="ECO:0000259" key="14">
    <source>
        <dbReference type="PROSITE" id="PS51873"/>
    </source>
</evidence>
<dbReference type="InterPro" id="IPR036397">
    <property type="entry name" value="RNaseH_sf"/>
</dbReference>
<dbReference type="CDD" id="cd22582">
    <property type="entry name" value="BRcat_RBR_unk"/>
    <property type="match status" value="1"/>
</dbReference>
<dbReference type="OrthoDB" id="9977870at2759"/>
<evidence type="ECO:0000256" key="4">
    <source>
        <dbReference type="ARBA" id="ARBA00005884"/>
    </source>
</evidence>
<keyword evidence="16" id="KW-1185">Reference proteome</keyword>
<keyword evidence="10" id="KW-0833">Ubl conjugation pathway</keyword>
<dbReference type="SMART" id="SM00647">
    <property type="entry name" value="IBR"/>
    <property type="match status" value="2"/>
</dbReference>
<comment type="cofactor">
    <cofactor evidence="2">
        <name>Zn(2+)</name>
        <dbReference type="ChEBI" id="CHEBI:29105"/>
    </cofactor>
</comment>
<evidence type="ECO:0000256" key="8">
    <source>
        <dbReference type="ARBA" id="ARBA00022737"/>
    </source>
</evidence>
<dbReference type="InterPro" id="IPR002156">
    <property type="entry name" value="RNaseH_domain"/>
</dbReference>
<evidence type="ECO:0000256" key="7">
    <source>
        <dbReference type="ARBA" id="ARBA00022723"/>
    </source>
</evidence>
<organism evidence="15 16">
    <name type="scientific">Handroanthus impetiginosus</name>
    <dbReference type="NCBI Taxonomy" id="429701"/>
    <lineage>
        <taxon>Eukaryota</taxon>
        <taxon>Viridiplantae</taxon>
        <taxon>Streptophyta</taxon>
        <taxon>Embryophyta</taxon>
        <taxon>Tracheophyta</taxon>
        <taxon>Spermatophyta</taxon>
        <taxon>Magnoliopsida</taxon>
        <taxon>eudicotyledons</taxon>
        <taxon>Gunneridae</taxon>
        <taxon>Pentapetalae</taxon>
        <taxon>asterids</taxon>
        <taxon>lamiids</taxon>
        <taxon>Lamiales</taxon>
        <taxon>Bignoniaceae</taxon>
        <taxon>Crescentiina</taxon>
        <taxon>Tabebuia alliance</taxon>
        <taxon>Handroanthus</taxon>
    </lineage>
</organism>
<dbReference type="InterPro" id="IPR012337">
    <property type="entry name" value="RNaseH-like_sf"/>
</dbReference>
<evidence type="ECO:0000313" key="15">
    <source>
        <dbReference type="EMBL" id="PIN02492.1"/>
    </source>
</evidence>
<keyword evidence="11" id="KW-0862">Zinc</keyword>
<dbReference type="Pfam" id="PF01485">
    <property type="entry name" value="IBR"/>
    <property type="match status" value="2"/>
</dbReference>
<evidence type="ECO:0000313" key="16">
    <source>
        <dbReference type="Proteomes" id="UP000231279"/>
    </source>
</evidence>
<dbReference type="UniPathway" id="UPA00143"/>
<gene>
    <name evidence="15" type="ORF">CDL12_24994</name>
</gene>
<dbReference type="GO" id="GO:0004523">
    <property type="term" value="F:RNA-DNA hybrid ribonuclease activity"/>
    <property type="evidence" value="ECO:0007669"/>
    <property type="project" value="InterPro"/>
</dbReference>
<reference evidence="16" key="1">
    <citation type="journal article" date="2018" name="Gigascience">
        <title>Genome assembly of the Pink Ipe (Handroanthus impetiginosus, Bignoniaceae), a highly valued, ecologically keystone Neotropical timber forest tree.</title>
        <authorList>
            <person name="Silva-Junior O.B."/>
            <person name="Grattapaglia D."/>
            <person name="Novaes E."/>
            <person name="Collevatti R.G."/>
        </authorList>
    </citation>
    <scope>NUCLEOTIDE SEQUENCE [LARGE SCALE GENOMIC DNA]</scope>
    <source>
        <strain evidence="16">cv. UFG-1</strain>
    </source>
</reference>
<protein>
    <recommendedName>
        <fullName evidence="5">RBR-type E3 ubiquitin transferase</fullName>
        <ecNumber evidence="5">2.3.2.31</ecNumber>
    </recommendedName>
</protein>
<sequence>MEEDSDIAFKLQVEEALSASLLEDSISSPDSSCVPYDAVFGAALSNLLQNDHLYKYEQELLDQYKAEVETKLSRLDLSRQIHDRAFACEIANVPEAEWSKTGDYLNRPFGEGSSSSDGQGLGFRVYVKGLVEGLVGGIGVAICDGNDGLVFELGKGLSGKEHQVNGDLVELKALIEGLDLALLLDLKRVTIVTDNSLIYQYITGKNSQIMANATTLSDQINLLLRKFTRVRASLVTSKDIKLAVELARNAMAFQVNRPAGNTNTKNLTKGCAICLEDKYVDQMFLITGCRHSYCFSCMSKHVQFKLLQGILPTCPHEHCKSELKLDSCKQFLTPELFDIMSQRVKEASIPAADMIYCPYPRCSTLLSKTELQGPMGSSNVDELLCCRKCQRCGCFFCINCKVPWHSNMSCFDFKRLNPYPSYEDKKLKSLASQNLWRQCPKCNHMVSLEAGCYHIYCRCGHEFCYTCGAEWKNKRATCTCPIWDERNIVYDEQNRRGRR</sequence>
<dbReference type="SUPFAM" id="SSF53098">
    <property type="entry name" value="Ribonuclease H-like"/>
    <property type="match status" value="1"/>
</dbReference>
<dbReference type="InterPro" id="IPR017907">
    <property type="entry name" value="Znf_RING_CS"/>
</dbReference>
<dbReference type="InterPro" id="IPR044066">
    <property type="entry name" value="TRIAD_supradom"/>
</dbReference>
<evidence type="ECO:0000256" key="6">
    <source>
        <dbReference type="ARBA" id="ARBA00022679"/>
    </source>
</evidence>
<proteinExistence type="inferred from homology"/>
<dbReference type="GO" id="GO:0061630">
    <property type="term" value="F:ubiquitin protein ligase activity"/>
    <property type="evidence" value="ECO:0007669"/>
    <property type="project" value="UniProtKB-EC"/>
</dbReference>
<dbReference type="FunFam" id="3.30.40.10:FF:000230">
    <property type="entry name" value="RBR-type E3 ubiquitin transferase"/>
    <property type="match status" value="1"/>
</dbReference>
<dbReference type="InterPro" id="IPR031127">
    <property type="entry name" value="E3_UB_ligase_RBR"/>
</dbReference>
<evidence type="ECO:0000256" key="2">
    <source>
        <dbReference type="ARBA" id="ARBA00001947"/>
    </source>
</evidence>
<evidence type="ECO:0000256" key="5">
    <source>
        <dbReference type="ARBA" id="ARBA00012251"/>
    </source>
</evidence>
<evidence type="ECO:0000259" key="13">
    <source>
        <dbReference type="PROSITE" id="PS50089"/>
    </source>
</evidence>
<evidence type="ECO:0000256" key="1">
    <source>
        <dbReference type="ARBA" id="ARBA00001798"/>
    </source>
</evidence>
<dbReference type="EC" id="2.3.2.31" evidence="5"/>
<dbReference type="SUPFAM" id="SSF57850">
    <property type="entry name" value="RING/U-box"/>
    <property type="match status" value="2"/>
</dbReference>